<comment type="subcellular location">
    <subcellularLocation>
        <location evidence="1">Membrane</location>
    </subcellularLocation>
</comment>
<reference evidence="4 5" key="1">
    <citation type="journal article" date="2024" name="G3 (Bethesda)">
        <title>Genome assembly of Hibiscus sabdariffa L. provides insights into metabolisms of medicinal natural products.</title>
        <authorList>
            <person name="Kim T."/>
        </authorList>
    </citation>
    <scope>NUCLEOTIDE SEQUENCE [LARGE SCALE GENOMIC DNA]</scope>
    <source>
        <strain evidence="4">TK-2024</strain>
        <tissue evidence="4">Old leaves</tissue>
    </source>
</reference>
<evidence type="ECO:0000256" key="3">
    <source>
        <dbReference type="SAM" id="Phobius"/>
    </source>
</evidence>
<dbReference type="PANTHER" id="PTHR31234:SF55">
    <property type="entry name" value="LATE EMBRYOGENESIS ABUNDANT (LEA) HYDROXYPROLINE-RICH GLYCOPROTEIN FAMILY"/>
    <property type="match status" value="1"/>
</dbReference>
<organism evidence="4 5">
    <name type="scientific">Hibiscus sabdariffa</name>
    <name type="common">roselle</name>
    <dbReference type="NCBI Taxonomy" id="183260"/>
    <lineage>
        <taxon>Eukaryota</taxon>
        <taxon>Viridiplantae</taxon>
        <taxon>Streptophyta</taxon>
        <taxon>Embryophyta</taxon>
        <taxon>Tracheophyta</taxon>
        <taxon>Spermatophyta</taxon>
        <taxon>Magnoliopsida</taxon>
        <taxon>eudicotyledons</taxon>
        <taxon>Gunneridae</taxon>
        <taxon>Pentapetalae</taxon>
        <taxon>rosids</taxon>
        <taxon>malvids</taxon>
        <taxon>Malvales</taxon>
        <taxon>Malvaceae</taxon>
        <taxon>Malvoideae</taxon>
        <taxon>Hibiscus</taxon>
    </lineage>
</organism>
<keyword evidence="3" id="KW-0812">Transmembrane</keyword>
<sequence length="356" mass="39793">MQDPSRPVTGYPVQNVNGCAPLPPATSSTAYPYVNPSQYPYYPAPPPQNPRPTFFRRLFVVFAVLLIIFGTILLIIWLVLRPHLPDFSIQSLSLSNFNASNQRVSGTWNAQFQVSNPNKKLSIYYGDIVSSVFHKDDFLSETRIEPFVQGTREVNTVDASYSVVDSFVEGKVVDAMNGERTRGEIKFNIKVVADFAFRYGGWRGRRRLLRVWCDDLALSGSSGKMIGEVCTLCEGPLWWTAGQLNYTRKPVGLSERLILRFVCGTISWGCDLGNFRMNGRGEDLNLGPSVYNGEQFTICEGVMANVPLSWFSTFFSGCAPNIFPSLILQVPVAKKKLTTTKHTAVAFHKWHACIHG</sequence>
<evidence type="ECO:0008006" key="6">
    <source>
        <dbReference type="Google" id="ProtNLM"/>
    </source>
</evidence>
<proteinExistence type="predicted"/>
<evidence type="ECO:0000256" key="1">
    <source>
        <dbReference type="ARBA" id="ARBA00004370"/>
    </source>
</evidence>
<feature type="transmembrane region" description="Helical" evidence="3">
    <location>
        <begin position="58"/>
        <end position="80"/>
    </location>
</feature>
<dbReference type="PANTHER" id="PTHR31234">
    <property type="entry name" value="LATE EMBRYOGENESIS ABUNDANT (LEA) HYDROXYPROLINE-RICH GLYCOPROTEIN FAMILY"/>
    <property type="match status" value="1"/>
</dbReference>
<accession>A0ABR2R8H0</accession>
<keyword evidence="5" id="KW-1185">Reference proteome</keyword>
<keyword evidence="2 3" id="KW-0472">Membrane</keyword>
<keyword evidence="3" id="KW-1133">Transmembrane helix</keyword>
<protein>
    <recommendedName>
        <fullName evidence="6">Late embryogenesis abundant protein LEA-2 subgroup domain-containing protein</fullName>
    </recommendedName>
</protein>
<evidence type="ECO:0000313" key="4">
    <source>
        <dbReference type="EMBL" id="KAK9008992.1"/>
    </source>
</evidence>
<dbReference type="Proteomes" id="UP001396334">
    <property type="component" value="Unassembled WGS sequence"/>
</dbReference>
<name>A0ABR2R8H0_9ROSI</name>
<dbReference type="EMBL" id="JBBPBN010000025">
    <property type="protein sequence ID" value="KAK9008992.1"/>
    <property type="molecule type" value="Genomic_DNA"/>
</dbReference>
<gene>
    <name evidence="4" type="ORF">V6N11_080468</name>
</gene>
<comment type="caution">
    <text evidence="4">The sequence shown here is derived from an EMBL/GenBank/DDBJ whole genome shotgun (WGS) entry which is preliminary data.</text>
</comment>
<evidence type="ECO:0000313" key="5">
    <source>
        <dbReference type="Proteomes" id="UP001396334"/>
    </source>
</evidence>
<dbReference type="InterPro" id="IPR044839">
    <property type="entry name" value="NDR1-like"/>
</dbReference>
<evidence type="ECO:0000256" key="2">
    <source>
        <dbReference type="ARBA" id="ARBA00023136"/>
    </source>
</evidence>